<gene>
    <name evidence="3" type="ORF">DFH94DRAFT_127873</name>
</gene>
<reference evidence="3" key="2">
    <citation type="journal article" date="2020" name="Nat. Commun.">
        <title>Large-scale genome sequencing of mycorrhizal fungi provides insights into the early evolution of symbiotic traits.</title>
        <authorList>
            <person name="Miyauchi S."/>
            <person name="Kiss E."/>
            <person name="Kuo A."/>
            <person name="Drula E."/>
            <person name="Kohler A."/>
            <person name="Sanchez-Garcia M."/>
            <person name="Morin E."/>
            <person name="Andreopoulos B."/>
            <person name="Barry K.W."/>
            <person name="Bonito G."/>
            <person name="Buee M."/>
            <person name="Carver A."/>
            <person name="Chen C."/>
            <person name="Cichocki N."/>
            <person name="Clum A."/>
            <person name="Culley D."/>
            <person name="Crous P.W."/>
            <person name="Fauchery L."/>
            <person name="Girlanda M."/>
            <person name="Hayes R.D."/>
            <person name="Keri Z."/>
            <person name="LaButti K."/>
            <person name="Lipzen A."/>
            <person name="Lombard V."/>
            <person name="Magnuson J."/>
            <person name="Maillard F."/>
            <person name="Murat C."/>
            <person name="Nolan M."/>
            <person name="Ohm R.A."/>
            <person name="Pangilinan J."/>
            <person name="Pereira M.F."/>
            <person name="Perotto S."/>
            <person name="Peter M."/>
            <person name="Pfister S."/>
            <person name="Riley R."/>
            <person name="Sitrit Y."/>
            <person name="Stielow J.B."/>
            <person name="Szollosi G."/>
            <person name="Zifcakova L."/>
            <person name="Stursova M."/>
            <person name="Spatafora J.W."/>
            <person name="Tedersoo L."/>
            <person name="Vaario L.M."/>
            <person name="Yamada A."/>
            <person name="Yan M."/>
            <person name="Wang P."/>
            <person name="Xu J."/>
            <person name="Bruns T."/>
            <person name="Baldrian P."/>
            <person name="Vilgalys R."/>
            <person name="Dunand C."/>
            <person name="Henrissat B."/>
            <person name="Grigoriev I.V."/>
            <person name="Hibbett D."/>
            <person name="Nagy L.G."/>
            <person name="Martin F.M."/>
        </authorList>
    </citation>
    <scope>NUCLEOTIDE SEQUENCE</scope>
    <source>
        <strain evidence="3">Prilba</strain>
    </source>
</reference>
<feature type="domain" description="DUF6535" evidence="2">
    <location>
        <begin position="2"/>
        <end position="177"/>
    </location>
</feature>
<proteinExistence type="predicted"/>
<evidence type="ECO:0000259" key="2">
    <source>
        <dbReference type="Pfam" id="PF20153"/>
    </source>
</evidence>
<feature type="transmembrane region" description="Helical" evidence="1">
    <location>
        <begin position="187"/>
        <end position="211"/>
    </location>
</feature>
<keyword evidence="4" id="KW-1185">Reference proteome</keyword>
<dbReference type="OrthoDB" id="3219854at2759"/>
<feature type="transmembrane region" description="Helical" evidence="1">
    <location>
        <begin position="91"/>
        <end position="115"/>
    </location>
</feature>
<accession>A0A9P5K223</accession>
<dbReference type="AlphaFoldDB" id="A0A9P5K223"/>
<feature type="transmembrane region" description="Helical" evidence="1">
    <location>
        <begin position="223"/>
        <end position="241"/>
    </location>
</feature>
<keyword evidence="1" id="KW-1133">Transmembrane helix</keyword>
<organism evidence="3 4">
    <name type="scientific">Russula ochroleuca</name>
    <dbReference type="NCBI Taxonomy" id="152965"/>
    <lineage>
        <taxon>Eukaryota</taxon>
        <taxon>Fungi</taxon>
        <taxon>Dikarya</taxon>
        <taxon>Basidiomycota</taxon>
        <taxon>Agaricomycotina</taxon>
        <taxon>Agaricomycetes</taxon>
        <taxon>Russulales</taxon>
        <taxon>Russulaceae</taxon>
        <taxon>Russula</taxon>
    </lineage>
</organism>
<evidence type="ECO:0000313" key="4">
    <source>
        <dbReference type="Proteomes" id="UP000759537"/>
    </source>
</evidence>
<sequence length="324" mass="37440">MWYTYMKEAVEYDKFMTDAWREDAKGFLVFTGLFSAVVAVFLLESYKKLSPSSGDRNAFYLQQISQQLASFTDGTSVPPQDFSPNLPTIPIIWINTMWVLSLVLSIMSALSAILIQQWARRYLQLPQIPGLASEQARVRSFLFFGAHKYGITHAVGLPPLLLHLSILLFFAGLVLFFYIVHKTIAIVLLISVGLFGVVYLALTILPCIDYHSPYRTPMSNVLWYIWQSFLSSATLCLRWLLRLLHSCFVPYNLGDVTTLRQSIITRWLQTIDDSSEKYKRHLKDGFRRQSSRKPWMRLYRWTSRRLLGFLGGLGWLRIPSFRNS</sequence>
<evidence type="ECO:0000313" key="3">
    <source>
        <dbReference type="EMBL" id="KAF8474393.1"/>
    </source>
</evidence>
<reference evidence="3" key="1">
    <citation type="submission" date="2019-10" db="EMBL/GenBank/DDBJ databases">
        <authorList>
            <consortium name="DOE Joint Genome Institute"/>
            <person name="Kuo A."/>
            <person name="Miyauchi S."/>
            <person name="Kiss E."/>
            <person name="Drula E."/>
            <person name="Kohler A."/>
            <person name="Sanchez-Garcia M."/>
            <person name="Andreopoulos B."/>
            <person name="Barry K.W."/>
            <person name="Bonito G."/>
            <person name="Buee M."/>
            <person name="Carver A."/>
            <person name="Chen C."/>
            <person name="Cichocki N."/>
            <person name="Clum A."/>
            <person name="Culley D."/>
            <person name="Crous P.W."/>
            <person name="Fauchery L."/>
            <person name="Girlanda M."/>
            <person name="Hayes R."/>
            <person name="Keri Z."/>
            <person name="LaButti K."/>
            <person name="Lipzen A."/>
            <person name="Lombard V."/>
            <person name="Magnuson J."/>
            <person name="Maillard F."/>
            <person name="Morin E."/>
            <person name="Murat C."/>
            <person name="Nolan M."/>
            <person name="Ohm R."/>
            <person name="Pangilinan J."/>
            <person name="Pereira M."/>
            <person name="Perotto S."/>
            <person name="Peter M."/>
            <person name="Riley R."/>
            <person name="Sitrit Y."/>
            <person name="Stielow B."/>
            <person name="Szollosi G."/>
            <person name="Zifcakova L."/>
            <person name="Stursova M."/>
            <person name="Spatafora J.W."/>
            <person name="Tedersoo L."/>
            <person name="Vaario L.-M."/>
            <person name="Yamada A."/>
            <person name="Yan M."/>
            <person name="Wang P."/>
            <person name="Xu J."/>
            <person name="Bruns T."/>
            <person name="Baldrian P."/>
            <person name="Vilgalys R."/>
            <person name="Henrissat B."/>
            <person name="Grigoriev I.V."/>
            <person name="Hibbett D."/>
            <person name="Nagy L.G."/>
            <person name="Martin F.M."/>
        </authorList>
    </citation>
    <scope>NUCLEOTIDE SEQUENCE</scope>
    <source>
        <strain evidence="3">Prilba</strain>
    </source>
</reference>
<dbReference type="Proteomes" id="UP000759537">
    <property type="component" value="Unassembled WGS sequence"/>
</dbReference>
<dbReference type="EMBL" id="WHVB01000017">
    <property type="protein sequence ID" value="KAF8474393.1"/>
    <property type="molecule type" value="Genomic_DNA"/>
</dbReference>
<keyword evidence="1" id="KW-0472">Membrane</keyword>
<comment type="caution">
    <text evidence="3">The sequence shown here is derived from an EMBL/GenBank/DDBJ whole genome shotgun (WGS) entry which is preliminary data.</text>
</comment>
<dbReference type="InterPro" id="IPR045338">
    <property type="entry name" value="DUF6535"/>
</dbReference>
<name>A0A9P5K223_9AGAM</name>
<keyword evidence="1" id="KW-0812">Transmembrane</keyword>
<protein>
    <recommendedName>
        <fullName evidence="2">DUF6535 domain-containing protein</fullName>
    </recommendedName>
</protein>
<feature type="transmembrane region" description="Helical" evidence="1">
    <location>
        <begin position="24"/>
        <end position="43"/>
    </location>
</feature>
<dbReference type="Pfam" id="PF20153">
    <property type="entry name" value="DUF6535"/>
    <property type="match status" value="1"/>
</dbReference>
<feature type="transmembrane region" description="Helical" evidence="1">
    <location>
        <begin position="161"/>
        <end position="180"/>
    </location>
</feature>
<evidence type="ECO:0000256" key="1">
    <source>
        <dbReference type="SAM" id="Phobius"/>
    </source>
</evidence>